<evidence type="ECO:0000313" key="1">
    <source>
        <dbReference type="EMBL" id="CAI2171603.1"/>
    </source>
</evidence>
<evidence type="ECO:0000313" key="2">
    <source>
        <dbReference type="Proteomes" id="UP001153678"/>
    </source>
</evidence>
<reference evidence="1" key="1">
    <citation type="submission" date="2022-08" db="EMBL/GenBank/DDBJ databases">
        <authorList>
            <person name="Kallberg Y."/>
            <person name="Tangrot J."/>
            <person name="Rosling A."/>
        </authorList>
    </citation>
    <scope>NUCLEOTIDE SEQUENCE</scope>
    <source>
        <strain evidence="1">Wild A</strain>
    </source>
</reference>
<feature type="non-terminal residue" evidence="1">
    <location>
        <position position="1"/>
    </location>
</feature>
<accession>A0A9W4SJR0</accession>
<gene>
    <name evidence="1" type="ORF">FWILDA_LOCUS5161</name>
</gene>
<organism evidence="1 2">
    <name type="scientific">Funneliformis geosporum</name>
    <dbReference type="NCBI Taxonomy" id="1117311"/>
    <lineage>
        <taxon>Eukaryota</taxon>
        <taxon>Fungi</taxon>
        <taxon>Fungi incertae sedis</taxon>
        <taxon>Mucoromycota</taxon>
        <taxon>Glomeromycotina</taxon>
        <taxon>Glomeromycetes</taxon>
        <taxon>Glomerales</taxon>
        <taxon>Glomeraceae</taxon>
        <taxon>Funneliformis</taxon>
    </lineage>
</organism>
<comment type="caution">
    <text evidence="1">The sequence shown here is derived from an EMBL/GenBank/DDBJ whole genome shotgun (WGS) entry which is preliminary data.</text>
</comment>
<dbReference type="AlphaFoldDB" id="A0A9W4SJR0"/>
<dbReference type="EMBL" id="CAMKVN010000836">
    <property type="protein sequence ID" value="CAI2171603.1"/>
    <property type="molecule type" value="Genomic_DNA"/>
</dbReference>
<name>A0A9W4SJR0_9GLOM</name>
<sequence length="47" mass="5604">NFVLYRRLTPKLCGQIQRFESISNLKTQNQWFNDHASTVGFAREIFE</sequence>
<proteinExistence type="predicted"/>
<keyword evidence="2" id="KW-1185">Reference proteome</keyword>
<protein>
    <submittedName>
        <fullName evidence="1">16831_t:CDS:1</fullName>
    </submittedName>
</protein>
<dbReference type="Proteomes" id="UP001153678">
    <property type="component" value="Unassembled WGS sequence"/>
</dbReference>